<name>A0A0N7LNV1_9RHOB</name>
<reference evidence="2" key="1">
    <citation type="submission" date="2015-09" db="EMBL/GenBank/DDBJ databases">
        <authorList>
            <person name="Rodrigo-Torres L."/>
            <person name="Arahal D.R."/>
        </authorList>
    </citation>
    <scope>NUCLEOTIDE SEQUENCE [LARGE SCALE GENOMIC DNA]</scope>
    <source>
        <strain evidence="2">CECT 4293</strain>
    </source>
</reference>
<dbReference type="EMBL" id="CYPS01000036">
    <property type="protein sequence ID" value="CUH43444.1"/>
    <property type="molecule type" value="Genomic_DNA"/>
</dbReference>
<keyword evidence="2" id="KW-1185">Reference proteome</keyword>
<evidence type="ECO:0000313" key="2">
    <source>
        <dbReference type="Proteomes" id="UP000050786"/>
    </source>
</evidence>
<dbReference type="Proteomes" id="UP000050786">
    <property type="component" value="Unassembled WGS sequence"/>
</dbReference>
<proteinExistence type="predicted"/>
<dbReference type="AlphaFoldDB" id="A0A0N7LNV1"/>
<protein>
    <submittedName>
        <fullName evidence="1">Uncharacterized protein</fullName>
    </submittedName>
</protein>
<gene>
    <name evidence="1" type="ORF">RUM4293_02339</name>
</gene>
<organism evidence="1 2">
    <name type="scientific">Ruegeria atlantica</name>
    <dbReference type="NCBI Taxonomy" id="81569"/>
    <lineage>
        <taxon>Bacteria</taxon>
        <taxon>Pseudomonadati</taxon>
        <taxon>Pseudomonadota</taxon>
        <taxon>Alphaproteobacteria</taxon>
        <taxon>Rhodobacterales</taxon>
        <taxon>Roseobacteraceae</taxon>
        <taxon>Ruegeria</taxon>
    </lineage>
</organism>
<evidence type="ECO:0000313" key="1">
    <source>
        <dbReference type="EMBL" id="CUH43444.1"/>
    </source>
</evidence>
<sequence>MVCRGSSSAWPRGEVQFIKDAEVTSRFKKGDTIYDFNAFRVQKVGYSSGKFITREEIARFVADKMGGTHTQSQAKPVKNVRKLSFLDLVMVAIHSEGRIVETGDNPTEDQRKLWQQSGYNVYSCLHLNVLDSAHRFYNGANEYLQRNS</sequence>
<accession>A0A0N7LNV1</accession>